<evidence type="ECO:0000256" key="1">
    <source>
        <dbReference type="SAM" id="MobiDB-lite"/>
    </source>
</evidence>
<evidence type="ECO:0000313" key="4">
    <source>
        <dbReference type="EMBL" id="KAH7222673.1"/>
    </source>
</evidence>
<gene>
    <name evidence="4" type="ORF">BKA55DRAFT_743902</name>
</gene>
<sequence length="1565" mass="176913">MINLLSMVGLFAQGAATQAFLNRIMYLCQRAYQDPFNRDDLHRQIASEVYNMFNYTPAFAHEQVASNLLSAMAQSPFPVTQLRLLGPRECARQFPVIAPVIYATADILLPGWNQTTTVAPSQPWRNPQLEWTTQSSSLSLPYRGYDIQTLPIQQQATPFSSELSPASVAQIPEQTSTRTSALTMPSAVRSQIMNPETREKLDKFYNYGPRDQPAEDTDPFLVNLAKFKNAKTPEEREAVKREMVDSQNRIGLQIDERMENVLLRSRGQQGKIGNTQEDVERQRRKENLREDVLRLTDQRNLFMAGVDKLRERDGSNSVSDLQQIVDPIRSIVRQSCGDNLVDELDSLLKDEAKKERARNANDPRGNDTDTHARQSIRRELVASDQIVDIQEHSPIKGKSLEALNVQDVCNVTDVSEHIRRLQECRAMGNWEKSNYIFSSLDLEESVNPKVGIEIGWNLYLQGYVRMALDVIESSYIPWRDSRQNIMACKALSMMRSYFAFLCGSTLKNGLNAAISIQEVDEFTFTNELSNVTVASQYFYCKILTAAIWEGLLNAAECKVAVQLRLKIISETLLQAGHTHESILFAMLLSNELESTQEQMQLWKQHLHDPRFSGLDRAEICLKVGGLMAQEGDIISSKHHFQVAEQTFEELGCAEGKLRTQLQQLEAIRPKTLTEIRQMQQIAKDFEALGSPALQITALSLAVGEGADVLPWADMVDTFSHLERVLDQTSNRYAMLRLSVEFSAAAILRQEHLGKTFEYLQKSVNDASEETPKTTGQLFMQLGQAYRSLGDQDRSLKYVKMAVQTFEKWRLPDMLSDAKLALAMAMASETPGPNHEAAIEILKESLRLDEERNDAQRQLKKLEAIVSLEGCLARSDQGDRHKELQDYWMGEWERIGERYHNDSIRQAELFMARGKFKSAEKLLRQRLVKCMDEKDLRRISKCQHLIFSSLFLSFGSSLHPEENHSQVRAVVDQAAAALAAYRELGPYSVPLEFILHISQAFQSLGENQDGQERNMLYAEALQYLEIGESISERLRRDLSSSSGLESLRQKQLLVASSTHDDIFNHALALTFALGDAEKMWRWTQRAKARALSDLVGSQLDSYTRQRPPNFAVDDQIVKLLEEEARLVRKLESAVSIDKVSTSMELERVRSMMEEHPRLGRLLASRAGKTDLQDLQWLFGNGEDRDISPDSKVVLVDWVIIGDNIVMVTLDARLEPQMSVLDMTLTHVRVWKQRYLSSHTSLVSSERLLEEGTLDKLNSLVSGLSQCTHEGDLLVFCPTRTLHAIPLHALKIEGVPVIWRNPVVYTASISLLRQCCERANSKLHERAGGLRTAFFSAYEDHSEDKMKITQREEAYKCIRKLASDFGSEPRLGCNANRENLMTVVKDVDILHFHGHTATHPNIIYQSLVLSDGKTSESSSGAQEFHHTQSSTSPYRPTLGPHKDAFTVRDAFSLNLNLSLASIVACSSGVQNYGTGDEPQGLLSALQYAGCATAIGTLWPVRSEDGRAFTLYFFQAVRRQGDTIASPWNLALSFQKAVRRLQKRKSTGLRLDHPYYWAAFVIHGAWYL</sequence>
<dbReference type="GeneID" id="70231524"/>
<dbReference type="PANTHER" id="PTHR10098:SF108">
    <property type="entry name" value="TETRATRICOPEPTIDE REPEAT PROTEIN 28"/>
    <property type="match status" value="1"/>
</dbReference>
<feature type="domain" description="CHAT" evidence="3">
    <location>
        <begin position="1270"/>
        <end position="1561"/>
    </location>
</feature>
<dbReference type="InterPro" id="IPR011990">
    <property type="entry name" value="TPR-like_helical_dom_sf"/>
</dbReference>
<reference evidence="4" key="1">
    <citation type="journal article" date="2021" name="Nat. Commun.">
        <title>Genetic determinants of endophytism in the Arabidopsis root mycobiome.</title>
        <authorList>
            <person name="Mesny F."/>
            <person name="Miyauchi S."/>
            <person name="Thiergart T."/>
            <person name="Pickel B."/>
            <person name="Atanasova L."/>
            <person name="Karlsson M."/>
            <person name="Huettel B."/>
            <person name="Barry K.W."/>
            <person name="Haridas S."/>
            <person name="Chen C."/>
            <person name="Bauer D."/>
            <person name="Andreopoulos W."/>
            <person name="Pangilinan J."/>
            <person name="LaButti K."/>
            <person name="Riley R."/>
            <person name="Lipzen A."/>
            <person name="Clum A."/>
            <person name="Drula E."/>
            <person name="Henrissat B."/>
            <person name="Kohler A."/>
            <person name="Grigoriev I.V."/>
            <person name="Martin F.M."/>
            <person name="Hacquard S."/>
        </authorList>
    </citation>
    <scope>NUCLEOTIDE SEQUENCE</scope>
    <source>
        <strain evidence="4">MPI-CAGE-AT-0023</strain>
    </source>
</reference>
<keyword evidence="5" id="KW-1185">Reference proteome</keyword>
<evidence type="ECO:0000256" key="2">
    <source>
        <dbReference type="SAM" id="SignalP"/>
    </source>
</evidence>
<feature type="compositionally biased region" description="Polar residues" evidence="1">
    <location>
        <begin position="1413"/>
        <end position="1432"/>
    </location>
</feature>
<dbReference type="Pfam" id="PF12770">
    <property type="entry name" value="CHAT"/>
    <property type="match status" value="1"/>
</dbReference>
<feature type="chain" id="PRO_5040482197" evidence="2">
    <location>
        <begin position="20"/>
        <end position="1565"/>
    </location>
</feature>
<organism evidence="4 5">
    <name type="scientific">Fusarium redolens</name>
    <dbReference type="NCBI Taxonomy" id="48865"/>
    <lineage>
        <taxon>Eukaryota</taxon>
        <taxon>Fungi</taxon>
        <taxon>Dikarya</taxon>
        <taxon>Ascomycota</taxon>
        <taxon>Pezizomycotina</taxon>
        <taxon>Sordariomycetes</taxon>
        <taxon>Hypocreomycetidae</taxon>
        <taxon>Hypocreales</taxon>
        <taxon>Nectriaceae</taxon>
        <taxon>Fusarium</taxon>
        <taxon>Fusarium redolens species complex</taxon>
    </lineage>
</organism>
<name>A0A9P9G0R2_FUSRE</name>
<feature type="region of interest" description="Disordered" evidence="1">
    <location>
        <begin position="1412"/>
        <end position="1437"/>
    </location>
</feature>
<dbReference type="Gene3D" id="1.25.40.10">
    <property type="entry name" value="Tetratricopeptide repeat domain"/>
    <property type="match status" value="1"/>
</dbReference>
<accession>A0A9P9G0R2</accession>
<proteinExistence type="predicted"/>
<protein>
    <submittedName>
        <fullName evidence="4">CHAT domain-containing protein</fullName>
    </submittedName>
</protein>
<dbReference type="OrthoDB" id="5065931at2759"/>
<dbReference type="EMBL" id="JAGMUX010000027">
    <property type="protein sequence ID" value="KAH7222673.1"/>
    <property type="molecule type" value="Genomic_DNA"/>
</dbReference>
<feature type="signal peptide" evidence="2">
    <location>
        <begin position="1"/>
        <end position="19"/>
    </location>
</feature>
<comment type="caution">
    <text evidence="4">The sequence shown here is derived from an EMBL/GenBank/DDBJ whole genome shotgun (WGS) entry which is preliminary data.</text>
</comment>
<feature type="region of interest" description="Disordered" evidence="1">
    <location>
        <begin position="353"/>
        <end position="373"/>
    </location>
</feature>
<dbReference type="RefSeq" id="XP_046042296.1">
    <property type="nucleotide sequence ID" value="XM_046201570.1"/>
</dbReference>
<dbReference type="SUPFAM" id="SSF48452">
    <property type="entry name" value="TPR-like"/>
    <property type="match status" value="1"/>
</dbReference>
<keyword evidence="2" id="KW-0732">Signal</keyword>
<dbReference type="Proteomes" id="UP000720189">
    <property type="component" value="Unassembled WGS sequence"/>
</dbReference>
<dbReference type="PANTHER" id="PTHR10098">
    <property type="entry name" value="RAPSYN-RELATED"/>
    <property type="match status" value="1"/>
</dbReference>
<evidence type="ECO:0000313" key="5">
    <source>
        <dbReference type="Proteomes" id="UP000720189"/>
    </source>
</evidence>
<evidence type="ECO:0000259" key="3">
    <source>
        <dbReference type="Pfam" id="PF12770"/>
    </source>
</evidence>
<dbReference type="InterPro" id="IPR024983">
    <property type="entry name" value="CHAT_dom"/>
</dbReference>